<dbReference type="InterPro" id="IPR002701">
    <property type="entry name" value="CM_II_prokaryot"/>
</dbReference>
<gene>
    <name evidence="7" type="ORF">METZ01_LOCUS384364</name>
</gene>
<dbReference type="Gene3D" id="3.40.190.10">
    <property type="entry name" value="Periplasmic binding protein-like II"/>
    <property type="match status" value="2"/>
</dbReference>
<organism evidence="7">
    <name type="scientific">marine metagenome</name>
    <dbReference type="NCBI Taxonomy" id="408172"/>
    <lineage>
        <taxon>unclassified sequences</taxon>
        <taxon>metagenomes</taxon>
        <taxon>ecological metagenomes</taxon>
    </lineage>
</organism>
<dbReference type="CDD" id="cd13630">
    <property type="entry name" value="PBP2_PDT_1"/>
    <property type="match status" value="1"/>
</dbReference>
<feature type="domain" description="Chorismate mutase" evidence="6">
    <location>
        <begin position="10"/>
        <end position="89"/>
    </location>
</feature>
<reference evidence="7" key="1">
    <citation type="submission" date="2018-05" db="EMBL/GenBank/DDBJ databases">
        <authorList>
            <person name="Lanie J.A."/>
            <person name="Ng W.-L."/>
            <person name="Kazmierczak K.M."/>
            <person name="Andrzejewski T.M."/>
            <person name="Davidsen T.M."/>
            <person name="Wayne K.J."/>
            <person name="Tettelin H."/>
            <person name="Glass J.I."/>
            <person name="Rusch D."/>
            <person name="Podicherti R."/>
            <person name="Tsui H.-C.T."/>
            <person name="Winkler M.E."/>
        </authorList>
    </citation>
    <scope>NUCLEOTIDE SEQUENCE</scope>
</reference>
<evidence type="ECO:0000256" key="5">
    <source>
        <dbReference type="ARBA" id="ARBA00029440"/>
    </source>
</evidence>
<dbReference type="Gene3D" id="1.20.59.10">
    <property type="entry name" value="Chorismate mutase"/>
    <property type="match status" value="1"/>
</dbReference>
<dbReference type="SUPFAM" id="SSF53850">
    <property type="entry name" value="Periplasmic binding protein-like II"/>
    <property type="match status" value="1"/>
</dbReference>
<dbReference type="AlphaFoldDB" id="A0A382UB47"/>
<dbReference type="GO" id="GO:0005737">
    <property type="term" value="C:cytoplasm"/>
    <property type="evidence" value="ECO:0007669"/>
    <property type="project" value="TreeGrafter"/>
</dbReference>
<dbReference type="InterPro" id="IPR036263">
    <property type="entry name" value="Chorismate_II_sf"/>
</dbReference>
<evidence type="ECO:0000256" key="1">
    <source>
        <dbReference type="ARBA" id="ARBA00022605"/>
    </source>
</evidence>
<dbReference type="GO" id="GO:0004106">
    <property type="term" value="F:chorismate mutase activity"/>
    <property type="evidence" value="ECO:0007669"/>
    <property type="project" value="InterPro"/>
</dbReference>
<evidence type="ECO:0000256" key="3">
    <source>
        <dbReference type="ARBA" id="ARBA00023222"/>
    </source>
</evidence>
<evidence type="ECO:0000259" key="6">
    <source>
        <dbReference type="SMART" id="SM00830"/>
    </source>
</evidence>
<name>A0A382UB47_9ZZZZ</name>
<protein>
    <recommendedName>
        <fullName evidence="6">Chorismate mutase domain-containing protein</fullName>
    </recommendedName>
</protein>
<proteinExistence type="predicted"/>
<dbReference type="EMBL" id="UINC01142895">
    <property type="protein sequence ID" value="SVD31510.1"/>
    <property type="molecule type" value="Genomic_DNA"/>
</dbReference>
<dbReference type="Pfam" id="PF00800">
    <property type="entry name" value="PDT"/>
    <property type="match status" value="1"/>
</dbReference>
<dbReference type="PANTHER" id="PTHR21022:SF19">
    <property type="entry name" value="PREPHENATE DEHYDRATASE-RELATED"/>
    <property type="match status" value="1"/>
</dbReference>
<sequence length="219" mass="24491">VKSSELEQLRSKIDDIDRDVTRLLNDRVRASAEIGRIKNEQGLDPYDPAREEEVFQKLEKLNEGLLETTTLRTIYREVISASIALQKDLQIGYLGPEATFTHQAAIKNFGSALSYKPLSDIPDVFREVERSECDYGVVPVENSTEGAVNRSLDLLVDTELTIIAQVYLKIEHCLLSTSPLDEIEKVSSKDQALAQCGEWLRRNLPAARLENATSTAEAV</sequence>
<dbReference type="PANTHER" id="PTHR21022">
    <property type="entry name" value="PREPHENATE DEHYDRATASE P PROTEIN"/>
    <property type="match status" value="1"/>
</dbReference>
<dbReference type="SMART" id="SM00830">
    <property type="entry name" value="CM_2"/>
    <property type="match status" value="1"/>
</dbReference>
<dbReference type="FunFam" id="3.40.190.10:FF:000029">
    <property type="entry name" value="Chorismate mutase/Prephenate dehydratase"/>
    <property type="match status" value="1"/>
</dbReference>
<dbReference type="SUPFAM" id="SSF48600">
    <property type="entry name" value="Chorismate mutase II"/>
    <property type="match status" value="1"/>
</dbReference>
<dbReference type="GO" id="GO:0004664">
    <property type="term" value="F:prephenate dehydratase activity"/>
    <property type="evidence" value="ECO:0007669"/>
    <property type="project" value="InterPro"/>
</dbReference>
<feature type="non-terminal residue" evidence="7">
    <location>
        <position position="1"/>
    </location>
</feature>
<evidence type="ECO:0000256" key="2">
    <source>
        <dbReference type="ARBA" id="ARBA00023141"/>
    </source>
</evidence>
<comment type="pathway">
    <text evidence="5">Amino-acid biosynthesis.</text>
</comment>
<accession>A0A382UB47</accession>
<dbReference type="GO" id="GO:0009094">
    <property type="term" value="P:L-phenylalanine biosynthetic process"/>
    <property type="evidence" value="ECO:0007669"/>
    <property type="project" value="UniProtKB-KW"/>
</dbReference>
<dbReference type="Pfam" id="PF01817">
    <property type="entry name" value="CM_2"/>
    <property type="match status" value="1"/>
</dbReference>
<keyword evidence="3" id="KW-0584">Phenylalanine biosynthesis</keyword>
<evidence type="ECO:0000313" key="7">
    <source>
        <dbReference type="EMBL" id="SVD31510.1"/>
    </source>
</evidence>
<evidence type="ECO:0000256" key="4">
    <source>
        <dbReference type="ARBA" id="ARBA00023239"/>
    </source>
</evidence>
<feature type="non-terminal residue" evidence="7">
    <location>
        <position position="219"/>
    </location>
</feature>
<keyword evidence="4" id="KW-0456">Lyase</keyword>
<keyword evidence="2" id="KW-0057">Aromatic amino acid biosynthesis</keyword>
<dbReference type="InterPro" id="IPR036979">
    <property type="entry name" value="CM_dom_sf"/>
</dbReference>
<dbReference type="InterPro" id="IPR001086">
    <property type="entry name" value="Preph_deHydtase"/>
</dbReference>
<keyword evidence="1" id="KW-0028">Amino-acid biosynthesis</keyword>
<dbReference type="GO" id="GO:0046417">
    <property type="term" value="P:chorismate metabolic process"/>
    <property type="evidence" value="ECO:0007669"/>
    <property type="project" value="InterPro"/>
</dbReference>